<dbReference type="EMBL" id="JASCZI010151903">
    <property type="protein sequence ID" value="MED6174829.1"/>
    <property type="molecule type" value="Genomic_DNA"/>
</dbReference>
<gene>
    <name evidence="1" type="ORF">PIB30_072768</name>
</gene>
<accession>A0ABU6VMT2</accession>
<protein>
    <submittedName>
        <fullName evidence="1">Uncharacterized protein</fullName>
    </submittedName>
</protein>
<keyword evidence="2" id="KW-1185">Reference proteome</keyword>
<comment type="caution">
    <text evidence="1">The sequence shown here is derived from an EMBL/GenBank/DDBJ whole genome shotgun (WGS) entry which is preliminary data.</text>
</comment>
<proteinExistence type="predicted"/>
<dbReference type="Proteomes" id="UP001341840">
    <property type="component" value="Unassembled WGS sequence"/>
</dbReference>
<sequence>MRAGGELIGELAPNQFFRRSHQLPVAITFDPELQLTHSLRLCEALVVLFTIVTHAKHGLEDWRLKWVTKVKNNGKLLVLGYSMARKKSRVSIELGVQGSESTPSSRFHKLPRIESSRLIPEPIRFHTEDQSSAYGNSEPSGVVSVVGSLFPRGTKANVAAYGSGREAFCHRPGYQPRFSH</sequence>
<evidence type="ECO:0000313" key="2">
    <source>
        <dbReference type="Proteomes" id="UP001341840"/>
    </source>
</evidence>
<organism evidence="1 2">
    <name type="scientific">Stylosanthes scabra</name>
    <dbReference type="NCBI Taxonomy" id="79078"/>
    <lineage>
        <taxon>Eukaryota</taxon>
        <taxon>Viridiplantae</taxon>
        <taxon>Streptophyta</taxon>
        <taxon>Embryophyta</taxon>
        <taxon>Tracheophyta</taxon>
        <taxon>Spermatophyta</taxon>
        <taxon>Magnoliopsida</taxon>
        <taxon>eudicotyledons</taxon>
        <taxon>Gunneridae</taxon>
        <taxon>Pentapetalae</taxon>
        <taxon>rosids</taxon>
        <taxon>fabids</taxon>
        <taxon>Fabales</taxon>
        <taxon>Fabaceae</taxon>
        <taxon>Papilionoideae</taxon>
        <taxon>50 kb inversion clade</taxon>
        <taxon>dalbergioids sensu lato</taxon>
        <taxon>Dalbergieae</taxon>
        <taxon>Pterocarpus clade</taxon>
        <taxon>Stylosanthes</taxon>
    </lineage>
</organism>
<evidence type="ECO:0000313" key="1">
    <source>
        <dbReference type="EMBL" id="MED6174829.1"/>
    </source>
</evidence>
<reference evidence="1 2" key="1">
    <citation type="journal article" date="2023" name="Plants (Basel)">
        <title>Bridging the Gap: Combining Genomics and Transcriptomics Approaches to Understand Stylosanthes scabra, an Orphan Legume from the Brazilian Caatinga.</title>
        <authorList>
            <person name="Ferreira-Neto J.R.C."/>
            <person name="da Silva M.D."/>
            <person name="Binneck E."/>
            <person name="de Melo N.F."/>
            <person name="da Silva R.H."/>
            <person name="de Melo A.L.T.M."/>
            <person name="Pandolfi V."/>
            <person name="Bustamante F.O."/>
            <person name="Brasileiro-Vidal A.C."/>
            <person name="Benko-Iseppon A.M."/>
        </authorList>
    </citation>
    <scope>NUCLEOTIDE SEQUENCE [LARGE SCALE GENOMIC DNA]</scope>
    <source>
        <tissue evidence="1">Leaves</tissue>
    </source>
</reference>
<name>A0ABU6VMT2_9FABA</name>